<proteinExistence type="predicted"/>
<accession>A0A671XFB0</accession>
<protein>
    <recommendedName>
        <fullName evidence="3">Immunoglobulin V-set domain-containing protein</fullName>
    </recommendedName>
</protein>
<dbReference type="Ensembl" id="ENSSAUT00010052417.1">
    <property type="protein sequence ID" value="ENSSAUP00010049823.1"/>
    <property type="gene ID" value="ENSSAUG00010020783.1"/>
</dbReference>
<evidence type="ECO:0000256" key="1">
    <source>
        <dbReference type="ARBA" id="ARBA00022729"/>
    </source>
</evidence>
<dbReference type="OMA" id="FLAGNNC"/>
<evidence type="ECO:0000313" key="4">
    <source>
        <dbReference type="Ensembl" id="ENSSAUP00010049823.1"/>
    </source>
</evidence>
<evidence type="ECO:0000259" key="3">
    <source>
        <dbReference type="Pfam" id="PF07686"/>
    </source>
</evidence>
<dbReference type="GO" id="GO:0005886">
    <property type="term" value="C:plasma membrane"/>
    <property type="evidence" value="ECO:0007669"/>
    <property type="project" value="TreeGrafter"/>
</dbReference>
<dbReference type="GeneTree" id="ENSGT00940000166007"/>
<keyword evidence="2" id="KW-0391">Immunity</keyword>
<sequence>MIRFLFCYFLAGNNCFILNNFDCLTSRLKSIICSALLTAGVSLGSPPEHLINPDGQFNLSCSHQISGYYVILWYQRSPGDTALKLIGYISNTSPTVEKSFQSHFSVSGNGRKTAHLHILKARHPEDSGEYFAAASMHSDKVSDCLVQKPP</sequence>
<dbReference type="InParanoid" id="A0A671XFB0"/>
<reference evidence="4" key="3">
    <citation type="submission" date="2025-09" db="UniProtKB">
        <authorList>
            <consortium name="Ensembl"/>
        </authorList>
    </citation>
    <scope>IDENTIFICATION</scope>
</reference>
<dbReference type="AlphaFoldDB" id="A0A671XFB0"/>
<dbReference type="Proteomes" id="UP000472265">
    <property type="component" value="Chromosome 16"/>
</dbReference>
<feature type="domain" description="Immunoglobulin V-set" evidence="3">
    <location>
        <begin position="52"/>
        <end position="134"/>
    </location>
</feature>
<reference evidence="4" key="1">
    <citation type="submission" date="2021-04" db="EMBL/GenBank/DDBJ databases">
        <authorList>
            <consortium name="Wellcome Sanger Institute Data Sharing"/>
        </authorList>
    </citation>
    <scope>NUCLEOTIDE SEQUENCE [LARGE SCALE GENOMIC DNA]</scope>
</reference>
<evidence type="ECO:0000313" key="5">
    <source>
        <dbReference type="Proteomes" id="UP000472265"/>
    </source>
</evidence>
<dbReference type="InterPro" id="IPR013783">
    <property type="entry name" value="Ig-like_fold"/>
</dbReference>
<keyword evidence="1" id="KW-0732">Signal</keyword>
<dbReference type="Gene3D" id="2.60.40.10">
    <property type="entry name" value="Immunoglobulins"/>
    <property type="match status" value="1"/>
</dbReference>
<dbReference type="SUPFAM" id="SSF48726">
    <property type="entry name" value="Immunoglobulin"/>
    <property type="match status" value="1"/>
</dbReference>
<evidence type="ECO:0000256" key="2">
    <source>
        <dbReference type="ARBA" id="ARBA00022859"/>
    </source>
</evidence>
<organism evidence="4 5">
    <name type="scientific">Sparus aurata</name>
    <name type="common">Gilthead sea bream</name>
    <dbReference type="NCBI Taxonomy" id="8175"/>
    <lineage>
        <taxon>Eukaryota</taxon>
        <taxon>Metazoa</taxon>
        <taxon>Chordata</taxon>
        <taxon>Craniata</taxon>
        <taxon>Vertebrata</taxon>
        <taxon>Euteleostomi</taxon>
        <taxon>Actinopterygii</taxon>
        <taxon>Neopterygii</taxon>
        <taxon>Teleostei</taxon>
        <taxon>Neoteleostei</taxon>
        <taxon>Acanthomorphata</taxon>
        <taxon>Eupercaria</taxon>
        <taxon>Spariformes</taxon>
        <taxon>Sparidae</taxon>
        <taxon>Sparus</taxon>
    </lineage>
</organism>
<dbReference type="GO" id="GO:0002376">
    <property type="term" value="P:immune system process"/>
    <property type="evidence" value="ECO:0007669"/>
    <property type="project" value="UniProtKB-KW"/>
</dbReference>
<dbReference type="PANTHER" id="PTHR23268">
    <property type="entry name" value="T-CELL RECEPTOR BETA CHAIN"/>
    <property type="match status" value="1"/>
</dbReference>
<reference evidence="4" key="2">
    <citation type="submission" date="2025-08" db="UniProtKB">
        <authorList>
            <consortium name="Ensembl"/>
        </authorList>
    </citation>
    <scope>IDENTIFICATION</scope>
</reference>
<dbReference type="GO" id="GO:0007166">
    <property type="term" value="P:cell surface receptor signaling pathway"/>
    <property type="evidence" value="ECO:0007669"/>
    <property type="project" value="TreeGrafter"/>
</dbReference>
<dbReference type="InterPro" id="IPR050413">
    <property type="entry name" value="TCR_beta_variable"/>
</dbReference>
<keyword evidence="5" id="KW-1185">Reference proteome</keyword>
<dbReference type="InterPro" id="IPR036179">
    <property type="entry name" value="Ig-like_dom_sf"/>
</dbReference>
<dbReference type="Pfam" id="PF07686">
    <property type="entry name" value="V-set"/>
    <property type="match status" value="1"/>
</dbReference>
<dbReference type="InterPro" id="IPR013106">
    <property type="entry name" value="Ig_V-set"/>
</dbReference>
<name>A0A671XFB0_SPAAU</name>